<dbReference type="SUPFAM" id="SSF54277">
    <property type="entry name" value="CAD &amp; PB1 domains"/>
    <property type="match status" value="1"/>
</dbReference>
<evidence type="ECO:0000256" key="1">
    <source>
        <dbReference type="SAM" id="Coils"/>
    </source>
</evidence>
<evidence type="ECO:0000259" key="4">
    <source>
        <dbReference type="PROSITE" id="PS50908"/>
    </source>
</evidence>
<reference evidence="7" key="1">
    <citation type="submission" date="2022-11" db="UniProtKB">
        <authorList>
            <consortium name="WormBaseParasite"/>
        </authorList>
    </citation>
    <scope>IDENTIFICATION</scope>
</reference>
<dbReference type="SMART" id="SM00228">
    <property type="entry name" value="PDZ"/>
    <property type="match status" value="1"/>
</dbReference>
<dbReference type="FunFam" id="2.30.42.10:FF:000030">
    <property type="entry name" value="Partitioning defective 6 homolog beta"/>
    <property type="match status" value="1"/>
</dbReference>
<dbReference type="Gene3D" id="3.10.110.10">
    <property type="entry name" value="Ubiquitin Conjugating Enzyme"/>
    <property type="match status" value="1"/>
</dbReference>
<dbReference type="PROSITE" id="PS51745">
    <property type="entry name" value="PB1"/>
    <property type="match status" value="1"/>
</dbReference>
<dbReference type="SUPFAM" id="SSF54495">
    <property type="entry name" value="UBC-like"/>
    <property type="match status" value="1"/>
</dbReference>
<dbReference type="AlphaFoldDB" id="A0A915BD90"/>
<dbReference type="InterPro" id="IPR016135">
    <property type="entry name" value="UBQ-conjugating_enzyme/RWD"/>
</dbReference>
<dbReference type="GO" id="GO:0007098">
    <property type="term" value="P:centrosome cycle"/>
    <property type="evidence" value="ECO:0007669"/>
    <property type="project" value="TreeGrafter"/>
</dbReference>
<feature type="region of interest" description="Disordered" evidence="2">
    <location>
        <begin position="529"/>
        <end position="604"/>
    </location>
</feature>
<protein>
    <submittedName>
        <fullName evidence="7">RWD domain-containing protein</fullName>
    </submittedName>
</protein>
<dbReference type="WBParaSite" id="PgR035X_g028_t01">
    <property type="protein sequence ID" value="PgR035X_g028_t01"/>
    <property type="gene ID" value="PgR035X_g028"/>
</dbReference>
<dbReference type="Proteomes" id="UP000887569">
    <property type="component" value="Unplaced"/>
</dbReference>
<organism evidence="6 7">
    <name type="scientific">Parascaris univalens</name>
    <name type="common">Nematode worm</name>
    <dbReference type="NCBI Taxonomy" id="6257"/>
    <lineage>
        <taxon>Eukaryota</taxon>
        <taxon>Metazoa</taxon>
        <taxon>Ecdysozoa</taxon>
        <taxon>Nematoda</taxon>
        <taxon>Chromadorea</taxon>
        <taxon>Rhabditida</taxon>
        <taxon>Spirurina</taxon>
        <taxon>Ascaridomorpha</taxon>
        <taxon>Ascaridoidea</taxon>
        <taxon>Ascarididae</taxon>
        <taxon>Parascaris</taxon>
    </lineage>
</organism>
<evidence type="ECO:0000256" key="2">
    <source>
        <dbReference type="SAM" id="MobiDB-lite"/>
    </source>
</evidence>
<dbReference type="Pfam" id="PF00595">
    <property type="entry name" value="PDZ"/>
    <property type="match status" value="1"/>
</dbReference>
<dbReference type="SMART" id="SM00666">
    <property type="entry name" value="PB1"/>
    <property type="match status" value="1"/>
</dbReference>
<evidence type="ECO:0000313" key="7">
    <source>
        <dbReference type="WBParaSite" id="PgR035X_g028_t01"/>
    </source>
</evidence>
<dbReference type="CDD" id="cd06718">
    <property type="entry name" value="PDZ_Par6-like"/>
    <property type="match status" value="1"/>
</dbReference>
<dbReference type="Pfam" id="PF05773">
    <property type="entry name" value="RWD"/>
    <property type="match status" value="1"/>
</dbReference>
<evidence type="ECO:0000313" key="6">
    <source>
        <dbReference type="Proteomes" id="UP000887569"/>
    </source>
</evidence>
<keyword evidence="1" id="KW-0175">Coiled coil</keyword>
<name>A0A915BD90_PARUN</name>
<evidence type="ECO:0000259" key="5">
    <source>
        <dbReference type="PROSITE" id="PS51745"/>
    </source>
</evidence>
<keyword evidence="6" id="KW-1185">Reference proteome</keyword>
<dbReference type="InterPro" id="IPR036034">
    <property type="entry name" value="PDZ_sf"/>
</dbReference>
<feature type="region of interest" description="Disordered" evidence="2">
    <location>
        <begin position="235"/>
        <end position="271"/>
    </location>
</feature>
<dbReference type="SMART" id="SM00591">
    <property type="entry name" value="RWD"/>
    <property type="match status" value="1"/>
</dbReference>
<dbReference type="SUPFAM" id="SSF50156">
    <property type="entry name" value="PDZ domain-like"/>
    <property type="match status" value="1"/>
</dbReference>
<dbReference type="InterPro" id="IPR051741">
    <property type="entry name" value="PAR6_homolog"/>
</dbReference>
<dbReference type="PROSITE" id="PS50106">
    <property type="entry name" value="PDZ"/>
    <property type="match status" value="1"/>
</dbReference>
<dbReference type="PANTHER" id="PTHR14102:SF11">
    <property type="entry name" value="LD29223P"/>
    <property type="match status" value="1"/>
</dbReference>
<feature type="domain" description="PDZ" evidence="3">
    <location>
        <begin position="432"/>
        <end position="525"/>
    </location>
</feature>
<dbReference type="PROSITE" id="PS50908">
    <property type="entry name" value="RWD"/>
    <property type="match status" value="1"/>
</dbReference>
<feature type="compositionally biased region" description="Polar residues" evidence="2">
    <location>
        <begin position="247"/>
        <end position="261"/>
    </location>
</feature>
<feature type="coiled-coil region" evidence="1">
    <location>
        <begin position="122"/>
        <end position="153"/>
    </location>
</feature>
<dbReference type="Pfam" id="PF00564">
    <property type="entry name" value="PB1"/>
    <property type="match status" value="1"/>
</dbReference>
<dbReference type="InterPro" id="IPR053793">
    <property type="entry name" value="PB1-like"/>
</dbReference>
<dbReference type="InterPro" id="IPR006575">
    <property type="entry name" value="RWD_dom"/>
</dbReference>
<dbReference type="Gene3D" id="2.30.42.10">
    <property type="match status" value="1"/>
</dbReference>
<evidence type="ECO:0000259" key="3">
    <source>
        <dbReference type="PROSITE" id="PS50106"/>
    </source>
</evidence>
<feature type="domain" description="RWD" evidence="4">
    <location>
        <begin position="9"/>
        <end position="125"/>
    </location>
</feature>
<proteinExistence type="predicted"/>
<sequence length="604" mass="67302">MGQADTQAEELEALEAIYPGEIEVESREYPNIVFRISLHLHSELEPGKADGAASAQAFQAILLLRLPGDYPDVIPDIELLGLDGVFNERRIQRVVDELRAVAEENLGMPMGFTIVCALQDHMGNLIEEKNAEKAKAEEMKRKEEEAIARKKLEGTRVTVESFLAWRQKWDAEMKLLKEKDILAREAALAGRLTGRQLFLRDTTLSLSDVVLIQGDAVEIDESLFDEELEGLEIDDSDEEMSWKSDGQPPSSHGSNSPSFGQRGSGSDGYNSTARIYQPQFAQLPPFLQVKSKFDSEWRRFSVPLPEGKTPSYAEFRSLVEGLHSLHNIPFTLCYTSSAGDLLPITNDENFRKSLESARPTLRLLIQRKGESWEEKYGYGTDTVDRRRKGLSMLILPSVTRPPKRTYNISNPEDFRQVSAIIDVDIVPEAHRRVRLCKHGSDRPLGFYIRDGTSVRVTQQGVVKVQGIFISRLVEGGLAESTGLLAVNDEVLEVNGIEVQGKSLDQVTDMMVANAHNLIITVKPANQRNTLQRGSHARASDWSANSEDATTVRGSRETIARVARNGHGSDASNQDSDDDIVVDHTQHSAASGGNAPYQHRYQRNR</sequence>
<dbReference type="InterPro" id="IPR001478">
    <property type="entry name" value="PDZ"/>
</dbReference>
<dbReference type="Gene3D" id="3.10.20.90">
    <property type="entry name" value="Phosphatidylinositol 3-kinase Catalytic Subunit, Chain A, domain 1"/>
    <property type="match status" value="1"/>
</dbReference>
<dbReference type="InterPro" id="IPR000270">
    <property type="entry name" value="PB1_dom"/>
</dbReference>
<feature type="domain" description="PB1" evidence="5">
    <location>
        <begin position="286"/>
        <end position="368"/>
    </location>
</feature>
<dbReference type="PANTHER" id="PTHR14102">
    <property type="entry name" value="PAR-6-RELATED"/>
    <property type="match status" value="1"/>
</dbReference>
<accession>A0A915BD90</accession>
<feature type="compositionally biased region" description="Polar residues" evidence="2">
    <location>
        <begin position="541"/>
        <end position="552"/>
    </location>
</feature>